<reference evidence="1 2" key="1">
    <citation type="submission" date="2014-01" db="EMBL/GenBank/DDBJ databases">
        <title>Isolation of Serratia multitudinisentens RB-25 from Ex-Landfill site.</title>
        <authorList>
            <person name="Robson E.H.J."/>
        </authorList>
    </citation>
    <scope>NUCLEOTIDE SEQUENCE [LARGE SCALE GENOMIC DNA]</scope>
    <source>
        <strain evidence="1 2">RB-25</strain>
    </source>
</reference>
<dbReference type="EMBL" id="CP007044">
    <property type="protein sequence ID" value="AHG21249.1"/>
    <property type="molecule type" value="Genomic_DNA"/>
</dbReference>
<organism evidence="1 2">
    <name type="scientific">Chania multitudinisentens RB-25</name>
    <dbReference type="NCBI Taxonomy" id="1441930"/>
    <lineage>
        <taxon>Bacteria</taxon>
        <taxon>Pseudomonadati</taxon>
        <taxon>Pseudomonadota</taxon>
        <taxon>Gammaproteobacteria</taxon>
        <taxon>Enterobacterales</taxon>
        <taxon>Yersiniaceae</taxon>
        <taxon>Chania</taxon>
    </lineage>
</organism>
<dbReference type="PATRIC" id="fig|1441930.4.peg.3515"/>
<dbReference type="Proteomes" id="UP000019030">
    <property type="component" value="Chromosome"/>
</dbReference>
<dbReference type="InterPro" id="IPR025127">
    <property type="entry name" value="DUF4054"/>
</dbReference>
<evidence type="ECO:0008006" key="3">
    <source>
        <dbReference type="Google" id="ProtNLM"/>
    </source>
</evidence>
<name>W0LFT7_9GAMM</name>
<sequence length="136" mass="15142">MPPPNNQSLPTEAQFRTDFPQFSDVTRYPSAQIALHLALADQLLDETRYDLLYPYVVELFVAHYLTLFAADMRASTLGGNSGDNSGVLAKKSVDKVSIHYDNGATLNPQASWWNHTRYGAEFYDLLLLFGAGGQQL</sequence>
<evidence type="ECO:0000313" key="1">
    <source>
        <dbReference type="EMBL" id="AHG21249.1"/>
    </source>
</evidence>
<dbReference type="STRING" id="1441930.Z042_17805"/>
<dbReference type="eggNOG" id="ENOG5032UYJ">
    <property type="taxonomic scope" value="Bacteria"/>
</dbReference>
<protein>
    <recommendedName>
        <fullName evidence="3">DUF4054 domain-containing protein</fullName>
    </recommendedName>
</protein>
<reference evidence="1 2" key="2">
    <citation type="submission" date="2015-03" db="EMBL/GenBank/DDBJ databases">
        <authorList>
            <person name="Chan K.-G."/>
        </authorList>
    </citation>
    <scope>NUCLEOTIDE SEQUENCE [LARGE SCALE GENOMIC DNA]</scope>
    <source>
        <strain evidence="1 2">RB-25</strain>
    </source>
</reference>
<keyword evidence="2" id="KW-1185">Reference proteome</keyword>
<dbReference type="OrthoDB" id="8689462at2"/>
<dbReference type="AlphaFoldDB" id="W0LFT7"/>
<evidence type="ECO:0000313" key="2">
    <source>
        <dbReference type="Proteomes" id="UP000019030"/>
    </source>
</evidence>
<dbReference type="KEGG" id="sfo:Z042_17805"/>
<dbReference type="Pfam" id="PF13262">
    <property type="entry name" value="DUF4054"/>
    <property type="match status" value="1"/>
</dbReference>
<gene>
    <name evidence="1" type="ORF">Z042_17805</name>
</gene>
<proteinExistence type="predicted"/>
<dbReference type="RefSeq" id="WP_024910414.1">
    <property type="nucleotide sequence ID" value="NZ_CP007044.2"/>
</dbReference>
<dbReference type="HOGENOM" id="CLU_156390_0_0_6"/>
<accession>W0LFT7</accession>